<sequence>MDENAALFTVAKIIILTRSLEDWLSQKQSRPKGTMPDIPLKKARYIAKLRKEITDWFEFQLPQKLVKDKINYFCHWTAAQVIQKVKKKEVQAYIDEKHSIMPATSRQFIAHYQEALREIKAKLSASELKNLAEKYGHQYIKEFVRQMYKQLSMRVFVLHASQNKDKKTIYTYHNYNEENGTLSFIKTYPEWATGNILEDWGNYAKKSFAVSPGDAKAKAKADGAEASKKNGKKPLLELAFAEDGRVMLPAMKEGNQPDLEQMKGLVWSVMTATYREVTSNEKSDVPWSDLKEHQSEYINVEYLPEGYHWHARQAKEKHLVVFEGYKDKDGGAVFPSEGPREKKGKATAALAKSKAKGKGKGKAPVRVAVKETEDNADADGQSDDAKADADDDDEDIIRQLQALEGSDNDNDESDGNIEDEASFAQMEE</sequence>
<dbReference type="AlphaFoldDB" id="A0A4S4LSY7"/>
<comment type="caution">
    <text evidence="2">The sequence shown here is derived from an EMBL/GenBank/DDBJ whole genome shotgun (WGS) entry which is preliminary data.</text>
</comment>
<organism evidence="2 3">
    <name type="scientific">Bondarzewia mesenterica</name>
    <dbReference type="NCBI Taxonomy" id="1095465"/>
    <lineage>
        <taxon>Eukaryota</taxon>
        <taxon>Fungi</taxon>
        <taxon>Dikarya</taxon>
        <taxon>Basidiomycota</taxon>
        <taxon>Agaricomycotina</taxon>
        <taxon>Agaricomycetes</taxon>
        <taxon>Russulales</taxon>
        <taxon>Bondarzewiaceae</taxon>
        <taxon>Bondarzewia</taxon>
    </lineage>
</organism>
<feature type="compositionally biased region" description="Acidic residues" evidence="1">
    <location>
        <begin position="406"/>
        <end position="428"/>
    </location>
</feature>
<gene>
    <name evidence="2" type="ORF">EW146_g4943</name>
</gene>
<evidence type="ECO:0000256" key="1">
    <source>
        <dbReference type="SAM" id="MobiDB-lite"/>
    </source>
</evidence>
<feature type="region of interest" description="Disordered" evidence="1">
    <location>
        <begin position="330"/>
        <end position="428"/>
    </location>
</feature>
<name>A0A4S4LSY7_9AGAM</name>
<dbReference type="Proteomes" id="UP000310158">
    <property type="component" value="Unassembled WGS sequence"/>
</dbReference>
<feature type="compositionally biased region" description="Basic residues" evidence="1">
    <location>
        <begin position="353"/>
        <end position="363"/>
    </location>
</feature>
<evidence type="ECO:0000313" key="3">
    <source>
        <dbReference type="Proteomes" id="UP000310158"/>
    </source>
</evidence>
<keyword evidence="3" id="KW-1185">Reference proteome</keyword>
<accession>A0A4S4LSY7</accession>
<reference evidence="2 3" key="1">
    <citation type="submission" date="2019-02" db="EMBL/GenBank/DDBJ databases">
        <title>Genome sequencing of the rare red list fungi Bondarzewia mesenterica.</title>
        <authorList>
            <person name="Buettner E."/>
            <person name="Kellner H."/>
        </authorList>
    </citation>
    <scope>NUCLEOTIDE SEQUENCE [LARGE SCALE GENOMIC DNA]</scope>
    <source>
        <strain evidence="2 3">DSM 108281</strain>
    </source>
</reference>
<dbReference type="EMBL" id="SGPL01000204">
    <property type="protein sequence ID" value="THH15546.1"/>
    <property type="molecule type" value="Genomic_DNA"/>
</dbReference>
<protein>
    <submittedName>
        <fullName evidence="2">Uncharacterized protein</fullName>
    </submittedName>
</protein>
<dbReference type="OrthoDB" id="2685482at2759"/>
<evidence type="ECO:0000313" key="2">
    <source>
        <dbReference type="EMBL" id="THH15546.1"/>
    </source>
</evidence>
<proteinExistence type="predicted"/>